<evidence type="ECO:0000313" key="1">
    <source>
        <dbReference type="EMBL" id="EHO70268.1"/>
    </source>
</evidence>
<comment type="caution">
    <text evidence="1">The sequence shown here is derived from an EMBL/GenBank/DDBJ whole genome shotgun (WGS) entry which is preliminary data.</text>
</comment>
<dbReference type="HOGENOM" id="CLU_146701_0_0_10"/>
<dbReference type="STRING" id="999422.HMPREF9944_01475"/>
<dbReference type="AlphaFoldDB" id="H1HMT1"/>
<reference evidence="1 2" key="1">
    <citation type="submission" date="2011-12" db="EMBL/GenBank/DDBJ databases">
        <title>The Genome Sequence of Prevotella maculosa OT 289.</title>
        <authorList>
            <consortium name="The Broad Institute Genome Sequencing Platform"/>
            <person name="Earl A."/>
            <person name="Ward D."/>
            <person name="Feldgarden M."/>
            <person name="Gevers D."/>
            <person name="Izard J."/>
            <person name="Blanton J.M."/>
            <person name="Mathney J."/>
            <person name="Tanner A.C."/>
            <person name="Dewhirst F.E."/>
            <person name="Young S.K."/>
            <person name="Zeng Q."/>
            <person name="Gargeya S."/>
            <person name="Fitzgerald M."/>
            <person name="Haas B."/>
            <person name="Abouelleil A."/>
            <person name="Alvarado L."/>
            <person name="Arachchi H.M."/>
            <person name="Berlin A."/>
            <person name="Chapman S.B."/>
            <person name="Gearin G."/>
            <person name="Goldberg J."/>
            <person name="Griggs A."/>
            <person name="Gujja S."/>
            <person name="Hansen M."/>
            <person name="Heiman D."/>
            <person name="Howarth C."/>
            <person name="Larimer J."/>
            <person name="Lui A."/>
            <person name="MacDonald P.J.P."/>
            <person name="McCowen C."/>
            <person name="Montmayeur A."/>
            <person name="Murphy C."/>
            <person name="Neiman D."/>
            <person name="Pearson M."/>
            <person name="Priest M."/>
            <person name="Roberts A."/>
            <person name="Saif S."/>
            <person name="Shea T."/>
            <person name="Sisk P."/>
            <person name="Stolte C."/>
            <person name="Sykes S."/>
            <person name="Wortman J."/>
            <person name="Nusbaum C."/>
            <person name="Birren B."/>
        </authorList>
    </citation>
    <scope>NUCLEOTIDE SEQUENCE [LARGE SCALE GENOMIC DNA]</scope>
    <source>
        <strain evidence="1 2">OT 289</strain>
    </source>
</reference>
<evidence type="ECO:0000313" key="2">
    <source>
        <dbReference type="Proteomes" id="UP000003167"/>
    </source>
</evidence>
<dbReference type="Proteomes" id="UP000003167">
    <property type="component" value="Unassembled WGS sequence"/>
</dbReference>
<proteinExistence type="predicted"/>
<accession>H1HMT1</accession>
<dbReference type="EMBL" id="AGEK01000027">
    <property type="protein sequence ID" value="EHO70268.1"/>
    <property type="molecule type" value="Genomic_DNA"/>
</dbReference>
<keyword evidence="2" id="KW-1185">Reference proteome</keyword>
<organism evidence="1 2">
    <name type="scientific">Segatella maculosa OT 289</name>
    <dbReference type="NCBI Taxonomy" id="999422"/>
    <lineage>
        <taxon>Bacteria</taxon>
        <taxon>Pseudomonadati</taxon>
        <taxon>Bacteroidota</taxon>
        <taxon>Bacteroidia</taxon>
        <taxon>Bacteroidales</taxon>
        <taxon>Prevotellaceae</taxon>
        <taxon>Segatella</taxon>
    </lineage>
</organism>
<evidence type="ECO:0008006" key="3">
    <source>
        <dbReference type="Google" id="ProtNLM"/>
    </source>
</evidence>
<name>H1HMT1_9BACT</name>
<sequence length="173" mass="19491">MMAPTLKTSCATSSETSKTETNIIKYSVMKHRILLTIALGLLAFVAHAQQGLSVNSLFQGKVVPRENMVEVRVKGRAISKYGLEFYRSVRFNATEQQWKTVDELVERDGKTATSTEQTKRNGTVTLIMTLPRQGDLYRYLCYLTLRKGRTAVLTVVYMEGKVASVAELRKLIH</sequence>
<gene>
    <name evidence="1" type="ORF">HMPREF9944_01475</name>
</gene>
<dbReference type="PATRIC" id="fig|999422.3.peg.1545"/>
<dbReference type="Pfam" id="PF19603">
    <property type="entry name" value="DUF6108"/>
    <property type="match status" value="1"/>
</dbReference>
<dbReference type="InterPro" id="IPR046090">
    <property type="entry name" value="DUF6108"/>
</dbReference>
<protein>
    <recommendedName>
        <fullName evidence="3">DUF4252 domain-containing protein</fullName>
    </recommendedName>
</protein>